<gene>
    <name evidence="5" type="ORF">Tsumi_00990</name>
</gene>
<dbReference type="Pfam" id="PF13336">
    <property type="entry name" value="AcetylCoA_hyd_C"/>
    <property type="match status" value="1"/>
</dbReference>
<feature type="domain" description="Acetyl-CoA hydrolase/transferase N-terminal" evidence="3">
    <location>
        <begin position="3"/>
        <end position="178"/>
    </location>
</feature>
<comment type="similarity">
    <text evidence="1">Belongs to the acetyl-CoA hydrolase/transferase family.</text>
</comment>
<feature type="domain" description="Acetyl-CoA hydrolase/transferase C-terminal" evidence="4">
    <location>
        <begin position="270"/>
        <end position="422"/>
    </location>
</feature>
<reference evidence="5 6" key="1">
    <citation type="journal article" date="2025" name="Int. J. Syst. Evol. Microbiol.">
        <title>Desulfovibrio falkowii sp. nov., Porphyromonas miyakawae sp. nov., Mediterraneibacter flintii sp. nov. and Owariibacterium komagatae gen. nov., sp. nov., isolated from human faeces.</title>
        <authorList>
            <person name="Hamaguchi T."/>
            <person name="Ohara M."/>
            <person name="Hisatomi A."/>
            <person name="Sekiguchi K."/>
            <person name="Takeda J.I."/>
            <person name="Ueyama J."/>
            <person name="Ito M."/>
            <person name="Nishiwaki H."/>
            <person name="Ogi T."/>
            <person name="Hirayama M."/>
            <person name="Ohkuma M."/>
            <person name="Sakamoto M."/>
            <person name="Ohno K."/>
        </authorList>
    </citation>
    <scope>NUCLEOTIDE SEQUENCE [LARGE SCALE GENOMIC DNA]</scope>
    <source>
        <strain evidence="5 6">13CB11C</strain>
    </source>
</reference>
<organism evidence="5 6">
    <name type="scientific">Porphyromonas miyakawae</name>
    <dbReference type="NCBI Taxonomy" id="3137470"/>
    <lineage>
        <taxon>Bacteria</taxon>
        <taxon>Pseudomonadati</taxon>
        <taxon>Bacteroidota</taxon>
        <taxon>Bacteroidia</taxon>
        <taxon>Bacteroidales</taxon>
        <taxon>Porphyromonadaceae</taxon>
        <taxon>Porphyromonas</taxon>
    </lineage>
</organism>
<dbReference type="Gene3D" id="3.40.1080.20">
    <property type="entry name" value="Acetyl-CoA hydrolase/transferase C-terminal domain"/>
    <property type="match status" value="1"/>
</dbReference>
<dbReference type="RefSeq" id="WP_411914822.1">
    <property type="nucleotide sequence ID" value="NZ_BAAFSF010000001.1"/>
</dbReference>
<evidence type="ECO:0000256" key="1">
    <source>
        <dbReference type="ARBA" id="ARBA00009632"/>
    </source>
</evidence>
<keyword evidence="2" id="KW-0808">Transferase</keyword>
<keyword evidence="6" id="KW-1185">Reference proteome</keyword>
<proteinExistence type="inferred from homology"/>
<evidence type="ECO:0000313" key="6">
    <source>
        <dbReference type="Proteomes" id="UP001628220"/>
    </source>
</evidence>
<dbReference type="GO" id="GO:0016787">
    <property type="term" value="F:hydrolase activity"/>
    <property type="evidence" value="ECO:0007669"/>
    <property type="project" value="UniProtKB-KW"/>
</dbReference>
<dbReference type="InterPro" id="IPR038460">
    <property type="entry name" value="AcetylCoA_hyd_C_sf"/>
</dbReference>
<protein>
    <submittedName>
        <fullName evidence="5">Acetyl-CoA hydrolase/transferase C-terminal domain-containing protein</fullName>
    </submittedName>
</protein>
<keyword evidence="5" id="KW-0378">Hydrolase</keyword>
<dbReference type="SUPFAM" id="SSF100950">
    <property type="entry name" value="NagB/RpiA/CoA transferase-like"/>
    <property type="match status" value="2"/>
</dbReference>
<sequence length="428" mass="46763">MIDYTKKIVTADEAVRQAVHDGETIVVAHAAGAPKPLVDALASNYERFHNVKLFHLITLGDAPYCDPKMEGHFHLMAGFLGGNTRACVAEHRGDFIPVFFHRLPYYFREGLIPCDVAFIQVSKPNEAGMCSFGVSCDYTKPAAEKARVVVAEMNEQMPFIEGDNFINVKDIDYIVETNRPLYELPLPKIGDVERAIGKNVADLVDDGATLQLGIGSIPDAVLSFLGEKNDLGLHTEMFSDGAIPLIEKGVMNGKRKQIDNGLHTSTFLMGSKKLYDFANHNDSIKIAPVDYVNDPMVIGQLDNMISINSCIEVDLQGQVNSESMGLTQFSGVGGQVDYVRGAAISKGGKSIMAIPSTARKGTVSRIVANFAPGSAITTSRNDVDYIVTEYGTARLAGLSLRDRAKALIAIAHPNFRDELEEEMKRRFC</sequence>
<evidence type="ECO:0000256" key="2">
    <source>
        <dbReference type="ARBA" id="ARBA00022679"/>
    </source>
</evidence>
<dbReference type="Gene3D" id="3.30.750.70">
    <property type="entry name" value="4-hydroxybutyrate coenzyme like domains"/>
    <property type="match status" value="1"/>
</dbReference>
<evidence type="ECO:0000313" key="5">
    <source>
        <dbReference type="EMBL" id="GAB1250995.1"/>
    </source>
</evidence>
<dbReference type="Gene3D" id="3.40.1080.10">
    <property type="entry name" value="Glutaconate Coenzyme A-transferase"/>
    <property type="match status" value="1"/>
</dbReference>
<name>A0ABQ0DZV9_9PORP</name>
<dbReference type="InterPro" id="IPR026888">
    <property type="entry name" value="AcetylCoA_hyd_C"/>
</dbReference>
<dbReference type="PANTHER" id="PTHR21432">
    <property type="entry name" value="ACETYL-COA HYDROLASE-RELATED"/>
    <property type="match status" value="1"/>
</dbReference>
<evidence type="ECO:0000259" key="3">
    <source>
        <dbReference type="Pfam" id="PF02550"/>
    </source>
</evidence>
<comment type="caution">
    <text evidence="5">The sequence shown here is derived from an EMBL/GenBank/DDBJ whole genome shotgun (WGS) entry which is preliminary data.</text>
</comment>
<dbReference type="Pfam" id="PF02550">
    <property type="entry name" value="AcetylCoA_hydro"/>
    <property type="match status" value="1"/>
</dbReference>
<dbReference type="InterPro" id="IPR046433">
    <property type="entry name" value="ActCoA_hydro"/>
</dbReference>
<dbReference type="Proteomes" id="UP001628220">
    <property type="component" value="Unassembled WGS sequence"/>
</dbReference>
<dbReference type="InterPro" id="IPR037171">
    <property type="entry name" value="NagB/RpiA_transferase-like"/>
</dbReference>
<accession>A0ABQ0DZV9</accession>
<dbReference type="EMBL" id="BAAFSF010000001">
    <property type="protein sequence ID" value="GAB1250995.1"/>
    <property type="molecule type" value="Genomic_DNA"/>
</dbReference>
<dbReference type="PANTHER" id="PTHR21432:SF20">
    <property type="entry name" value="ACETYL-COA HYDROLASE"/>
    <property type="match status" value="1"/>
</dbReference>
<dbReference type="InterPro" id="IPR003702">
    <property type="entry name" value="ActCoA_hydro_N"/>
</dbReference>
<evidence type="ECO:0000259" key="4">
    <source>
        <dbReference type="Pfam" id="PF13336"/>
    </source>
</evidence>